<evidence type="ECO:0000256" key="5">
    <source>
        <dbReference type="ARBA" id="ARBA00022692"/>
    </source>
</evidence>
<feature type="transmembrane region" description="Helical" evidence="8">
    <location>
        <begin position="349"/>
        <end position="369"/>
    </location>
</feature>
<evidence type="ECO:0000256" key="2">
    <source>
        <dbReference type="ARBA" id="ARBA00006236"/>
    </source>
</evidence>
<dbReference type="NCBIfam" id="TIGR00710">
    <property type="entry name" value="efflux_Bcr_CflA"/>
    <property type="match status" value="1"/>
</dbReference>
<dbReference type="CDD" id="cd17320">
    <property type="entry name" value="MFS_MdfA_MDR_like"/>
    <property type="match status" value="1"/>
</dbReference>
<evidence type="ECO:0000313" key="11">
    <source>
        <dbReference type="Proteomes" id="UP000192582"/>
    </source>
</evidence>
<feature type="transmembrane region" description="Helical" evidence="8">
    <location>
        <begin position="375"/>
        <end position="394"/>
    </location>
</feature>
<dbReference type="GO" id="GO:0042910">
    <property type="term" value="F:xenobiotic transmembrane transporter activity"/>
    <property type="evidence" value="ECO:0007669"/>
    <property type="project" value="InterPro"/>
</dbReference>
<evidence type="ECO:0000256" key="3">
    <source>
        <dbReference type="ARBA" id="ARBA00022448"/>
    </source>
</evidence>
<evidence type="ECO:0000256" key="7">
    <source>
        <dbReference type="ARBA" id="ARBA00023136"/>
    </source>
</evidence>
<keyword evidence="5 8" id="KW-0812">Transmembrane</keyword>
<dbReference type="InterPro" id="IPR011701">
    <property type="entry name" value="MFS"/>
</dbReference>
<feature type="transmembrane region" description="Helical" evidence="8">
    <location>
        <begin position="167"/>
        <end position="189"/>
    </location>
</feature>
<name>A0A1W1VD20_9DEIO</name>
<dbReference type="AlphaFoldDB" id="A0A1W1VD20"/>
<protein>
    <submittedName>
        <fullName evidence="10">MFS transporter, DHA1 family, bicyclomycin/chloramphenicol resistance protein</fullName>
    </submittedName>
</protein>
<keyword evidence="7 8" id="KW-0472">Membrane</keyword>
<feature type="transmembrane region" description="Helical" evidence="8">
    <location>
        <begin position="254"/>
        <end position="276"/>
    </location>
</feature>
<accession>A0A1W1VD20</accession>
<dbReference type="Gene3D" id="1.20.1720.10">
    <property type="entry name" value="Multidrug resistance protein D"/>
    <property type="match status" value="1"/>
</dbReference>
<keyword evidence="4" id="KW-1003">Cell membrane</keyword>
<feature type="transmembrane region" description="Helical" evidence="8">
    <location>
        <begin position="139"/>
        <end position="161"/>
    </location>
</feature>
<feature type="transmembrane region" description="Helical" evidence="8">
    <location>
        <begin position="288"/>
        <end position="311"/>
    </location>
</feature>
<comment type="subcellular location">
    <subcellularLocation>
        <location evidence="1">Cell membrane</location>
        <topology evidence="1">Multi-pass membrane protein</topology>
    </subcellularLocation>
</comment>
<gene>
    <name evidence="10" type="ORF">SAMN00790413_01070</name>
</gene>
<sequence>MTALAAGSRAPSLGFTLVLGMIMAVGPLTIDLYLPAFPAIARDLAATEGQVQYTLAVYLFGMALGQAIYGPITDKYGRRAPLLGGLLLYVLGAMLCALAPSIGLLILGRMIQALGGAAGAVVVSAVVRDRYEGRAAASLFSTLMLVMGVAPAIAPTLGTWILNLLNWRAMFIVLAGYGLLALLLTALRLPETHPVAARAGMRLRDTAGVYAGLVRRRQFIAYALAGGFSFGAMFAYITGSPFLFLQELHATPGLYALLFGVNAAGLVAASQVNRALLRRFEPGQIARWAGRAVLLIGGLLLAGALLAVLSIPLVATLFFALLCSTGLLFPNNAALALSSVTQRVGSASALNGTLQSALGALSGTLVGALGGGSSAIMAVIFGYGLCVVLCHAVARRAGD</sequence>
<dbReference type="STRING" id="695939.SAMN00790413_01070"/>
<dbReference type="Pfam" id="PF07690">
    <property type="entry name" value="MFS_1"/>
    <property type="match status" value="1"/>
</dbReference>
<evidence type="ECO:0000256" key="1">
    <source>
        <dbReference type="ARBA" id="ARBA00004651"/>
    </source>
</evidence>
<proteinExistence type="inferred from homology"/>
<evidence type="ECO:0000256" key="8">
    <source>
        <dbReference type="SAM" id="Phobius"/>
    </source>
</evidence>
<feature type="transmembrane region" description="Helical" evidence="8">
    <location>
        <begin position="110"/>
        <end position="127"/>
    </location>
</feature>
<keyword evidence="11" id="KW-1185">Reference proteome</keyword>
<dbReference type="SUPFAM" id="SSF103473">
    <property type="entry name" value="MFS general substrate transporter"/>
    <property type="match status" value="1"/>
</dbReference>
<feature type="domain" description="Major facilitator superfamily (MFS) profile" evidence="9">
    <location>
        <begin position="1"/>
        <end position="396"/>
    </location>
</feature>
<evidence type="ECO:0000256" key="4">
    <source>
        <dbReference type="ARBA" id="ARBA00022475"/>
    </source>
</evidence>
<dbReference type="InterPro" id="IPR020846">
    <property type="entry name" value="MFS_dom"/>
</dbReference>
<keyword evidence="6 8" id="KW-1133">Transmembrane helix</keyword>
<evidence type="ECO:0000259" key="9">
    <source>
        <dbReference type="PROSITE" id="PS50850"/>
    </source>
</evidence>
<dbReference type="GO" id="GO:0005886">
    <property type="term" value="C:plasma membrane"/>
    <property type="evidence" value="ECO:0007669"/>
    <property type="project" value="UniProtKB-SubCell"/>
</dbReference>
<comment type="similarity">
    <text evidence="2">Belongs to the major facilitator superfamily. Bcr/CmlA family.</text>
</comment>
<dbReference type="GO" id="GO:1990961">
    <property type="term" value="P:xenobiotic detoxification by transmembrane export across the plasma membrane"/>
    <property type="evidence" value="ECO:0007669"/>
    <property type="project" value="InterPro"/>
</dbReference>
<feature type="transmembrane region" description="Helical" evidence="8">
    <location>
        <begin position="82"/>
        <end position="104"/>
    </location>
</feature>
<dbReference type="InterPro" id="IPR036259">
    <property type="entry name" value="MFS_trans_sf"/>
</dbReference>
<feature type="transmembrane region" description="Helical" evidence="8">
    <location>
        <begin position="317"/>
        <end position="337"/>
    </location>
</feature>
<dbReference type="PANTHER" id="PTHR23502:SF132">
    <property type="entry name" value="POLYAMINE TRANSPORTER 2-RELATED"/>
    <property type="match status" value="1"/>
</dbReference>
<feature type="transmembrane region" description="Helical" evidence="8">
    <location>
        <begin position="12"/>
        <end position="30"/>
    </location>
</feature>
<evidence type="ECO:0000256" key="6">
    <source>
        <dbReference type="ARBA" id="ARBA00022989"/>
    </source>
</evidence>
<feature type="transmembrane region" description="Helical" evidence="8">
    <location>
        <begin position="219"/>
        <end position="242"/>
    </location>
</feature>
<keyword evidence="3" id="KW-0813">Transport</keyword>
<dbReference type="PANTHER" id="PTHR23502">
    <property type="entry name" value="MAJOR FACILITATOR SUPERFAMILY"/>
    <property type="match status" value="1"/>
</dbReference>
<dbReference type="RefSeq" id="WP_170928706.1">
    <property type="nucleotide sequence ID" value="NZ_FWWU01000009.1"/>
</dbReference>
<reference evidence="10 11" key="1">
    <citation type="submission" date="2017-04" db="EMBL/GenBank/DDBJ databases">
        <authorList>
            <person name="Afonso C.L."/>
            <person name="Miller P.J."/>
            <person name="Scott M.A."/>
            <person name="Spackman E."/>
            <person name="Goraichik I."/>
            <person name="Dimitrov K.M."/>
            <person name="Suarez D.L."/>
            <person name="Swayne D.E."/>
        </authorList>
    </citation>
    <scope>NUCLEOTIDE SEQUENCE [LARGE SCALE GENOMIC DNA]</scope>
    <source>
        <strain evidence="10 11">KR-140</strain>
    </source>
</reference>
<dbReference type="PROSITE" id="PS50850">
    <property type="entry name" value="MFS"/>
    <property type="match status" value="1"/>
</dbReference>
<dbReference type="InterPro" id="IPR004812">
    <property type="entry name" value="Efflux_drug-R_Bcr/CmlA"/>
</dbReference>
<dbReference type="Proteomes" id="UP000192582">
    <property type="component" value="Unassembled WGS sequence"/>
</dbReference>
<evidence type="ECO:0000313" key="10">
    <source>
        <dbReference type="EMBL" id="SMB91268.1"/>
    </source>
</evidence>
<organism evidence="10 11">
    <name type="scientific">Deinococcus hopiensis KR-140</name>
    <dbReference type="NCBI Taxonomy" id="695939"/>
    <lineage>
        <taxon>Bacteria</taxon>
        <taxon>Thermotogati</taxon>
        <taxon>Deinococcota</taxon>
        <taxon>Deinococci</taxon>
        <taxon>Deinococcales</taxon>
        <taxon>Deinococcaceae</taxon>
        <taxon>Deinococcus</taxon>
    </lineage>
</organism>
<dbReference type="EMBL" id="FWWU01000009">
    <property type="protein sequence ID" value="SMB91268.1"/>
    <property type="molecule type" value="Genomic_DNA"/>
</dbReference>
<dbReference type="FunFam" id="1.20.1720.10:FF:000005">
    <property type="entry name" value="Bcr/CflA family efflux transporter"/>
    <property type="match status" value="1"/>
</dbReference>
<feature type="transmembrane region" description="Helical" evidence="8">
    <location>
        <begin position="50"/>
        <end position="70"/>
    </location>
</feature>